<keyword evidence="9" id="KW-1185">Reference proteome</keyword>
<evidence type="ECO:0000256" key="2">
    <source>
        <dbReference type="ARBA" id="ARBA00006824"/>
    </source>
</evidence>
<evidence type="ECO:0000256" key="3">
    <source>
        <dbReference type="ARBA" id="ARBA00022692"/>
    </source>
</evidence>
<reference evidence="7 9" key="1">
    <citation type="journal article" date="2011" name="Nature">
        <title>The Medicago genome provides insight into the evolution of rhizobial symbioses.</title>
        <authorList>
            <person name="Young N.D."/>
            <person name="Debelle F."/>
            <person name="Oldroyd G.E."/>
            <person name="Geurts R."/>
            <person name="Cannon S.B."/>
            <person name="Udvardi M.K."/>
            <person name="Benedito V.A."/>
            <person name="Mayer K.F."/>
            <person name="Gouzy J."/>
            <person name="Schoof H."/>
            <person name="Van de Peer Y."/>
            <person name="Proost S."/>
            <person name="Cook D.R."/>
            <person name="Meyers B.C."/>
            <person name="Spannagl M."/>
            <person name="Cheung F."/>
            <person name="De Mita S."/>
            <person name="Krishnakumar V."/>
            <person name="Gundlach H."/>
            <person name="Zhou S."/>
            <person name="Mudge J."/>
            <person name="Bharti A.K."/>
            <person name="Murray J.D."/>
            <person name="Naoumkina M.A."/>
            <person name="Rosen B."/>
            <person name="Silverstein K.A."/>
            <person name="Tang H."/>
            <person name="Rombauts S."/>
            <person name="Zhao P.X."/>
            <person name="Zhou P."/>
            <person name="Barbe V."/>
            <person name="Bardou P."/>
            <person name="Bechner M."/>
            <person name="Bellec A."/>
            <person name="Berger A."/>
            <person name="Berges H."/>
            <person name="Bidwell S."/>
            <person name="Bisseling T."/>
            <person name="Choisne N."/>
            <person name="Couloux A."/>
            <person name="Denny R."/>
            <person name="Deshpande S."/>
            <person name="Dai X."/>
            <person name="Doyle J.J."/>
            <person name="Dudez A.M."/>
            <person name="Farmer A.D."/>
            <person name="Fouteau S."/>
            <person name="Franken C."/>
            <person name="Gibelin C."/>
            <person name="Gish J."/>
            <person name="Goldstein S."/>
            <person name="Gonzalez A.J."/>
            <person name="Green P.J."/>
            <person name="Hallab A."/>
            <person name="Hartog M."/>
            <person name="Hua A."/>
            <person name="Humphray S.J."/>
            <person name="Jeong D.H."/>
            <person name="Jing Y."/>
            <person name="Jocker A."/>
            <person name="Kenton S.M."/>
            <person name="Kim D.J."/>
            <person name="Klee K."/>
            <person name="Lai H."/>
            <person name="Lang C."/>
            <person name="Lin S."/>
            <person name="Macmil S.L."/>
            <person name="Magdelenat G."/>
            <person name="Matthews L."/>
            <person name="McCorrison J."/>
            <person name="Monaghan E.L."/>
            <person name="Mun J.H."/>
            <person name="Najar F.Z."/>
            <person name="Nicholson C."/>
            <person name="Noirot C."/>
            <person name="O'Bleness M."/>
            <person name="Paule C.R."/>
            <person name="Poulain J."/>
            <person name="Prion F."/>
            <person name="Qin B."/>
            <person name="Qu C."/>
            <person name="Retzel E.F."/>
            <person name="Riddle C."/>
            <person name="Sallet E."/>
            <person name="Samain S."/>
            <person name="Samson N."/>
            <person name="Sanders I."/>
            <person name="Saurat O."/>
            <person name="Scarpelli C."/>
            <person name="Schiex T."/>
            <person name="Segurens B."/>
            <person name="Severin A.J."/>
            <person name="Sherrier D.J."/>
            <person name="Shi R."/>
            <person name="Sims S."/>
            <person name="Singer S.R."/>
            <person name="Sinharoy S."/>
            <person name="Sterck L."/>
            <person name="Viollet A."/>
            <person name="Wang B.B."/>
            <person name="Wang K."/>
            <person name="Wang M."/>
            <person name="Wang X."/>
            <person name="Warfsmann J."/>
            <person name="Weissenbach J."/>
            <person name="White D.D."/>
            <person name="White J.D."/>
            <person name="Wiley G.B."/>
            <person name="Wincker P."/>
            <person name="Xing Y."/>
            <person name="Yang L."/>
            <person name="Yao Z."/>
            <person name="Ying F."/>
            <person name="Zhai J."/>
            <person name="Zhou L."/>
            <person name="Zuber A."/>
            <person name="Denarie J."/>
            <person name="Dixon R.A."/>
            <person name="May G.D."/>
            <person name="Schwartz D.C."/>
            <person name="Rogers J."/>
            <person name="Quetier F."/>
            <person name="Town C.D."/>
            <person name="Roe B.A."/>
        </authorList>
    </citation>
    <scope>NUCLEOTIDE SEQUENCE [LARGE SCALE GENOMIC DNA]</scope>
    <source>
        <strain evidence="7">A17</strain>
        <strain evidence="8 9">cv. Jemalong A17</strain>
    </source>
</reference>
<keyword evidence="4" id="KW-1133">Transmembrane helix</keyword>
<reference evidence="7 9" key="2">
    <citation type="journal article" date="2014" name="BMC Genomics">
        <title>An improved genome release (version Mt4.0) for the model legume Medicago truncatula.</title>
        <authorList>
            <person name="Tang H."/>
            <person name="Krishnakumar V."/>
            <person name="Bidwell S."/>
            <person name="Rosen B."/>
            <person name="Chan A."/>
            <person name="Zhou S."/>
            <person name="Gentzbittel L."/>
            <person name="Childs K.L."/>
            <person name="Yandell M."/>
            <person name="Gundlach H."/>
            <person name="Mayer K.F."/>
            <person name="Schwartz D.C."/>
            <person name="Town C.D."/>
        </authorList>
    </citation>
    <scope>GENOME REANNOTATION</scope>
    <source>
        <strain evidence="7">A17</strain>
        <strain evidence="8 9">cv. Jemalong A17</strain>
    </source>
</reference>
<proteinExistence type="inferred from homology"/>
<keyword evidence="5" id="KW-0472">Membrane</keyword>
<evidence type="ECO:0000313" key="8">
    <source>
        <dbReference type="EnsemblPlants" id="KEH25968"/>
    </source>
</evidence>
<evidence type="ECO:0000256" key="4">
    <source>
        <dbReference type="ARBA" id="ARBA00022989"/>
    </source>
</evidence>
<dbReference type="STRING" id="3880.A0A072UA63"/>
<evidence type="ECO:0000256" key="5">
    <source>
        <dbReference type="ARBA" id="ARBA00023136"/>
    </source>
</evidence>
<evidence type="ECO:0000313" key="7">
    <source>
        <dbReference type="EMBL" id="KEH25968.1"/>
    </source>
</evidence>
<dbReference type="InterPro" id="IPR007248">
    <property type="entry name" value="Mpv17_PMP22"/>
</dbReference>
<dbReference type="EnsemblPlants" id="KEH25968">
    <property type="protein sequence ID" value="KEH25968"/>
    <property type="gene ID" value="MTR_6g038550"/>
</dbReference>
<organism evidence="7 9">
    <name type="scientific">Medicago truncatula</name>
    <name type="common">Barrel medic</name>
    <name type="synonym">Medicago tribuloides</name>
    <dbReference type="NCBI Taxonomy" id="3880"/>
    <lineage>
        <taxon>Eukaryota</taxon>
        <taxon>Viridiplantae</taxon>
        <taxon>Streptophyta</taxon>
        <taxon>Embryophyta</taxon>
        <taxon>Tracheophyta</taxon>
        <taxon>Spermatophyta</taxon>
        <taxon>Magnoliopsida</taxon>
        <taxon>eudicotyledons</taxon>
        <taxon>Gunneridae</taxon>
        <taxon>Pentapetalae</taxon>
        <taxon>rosids</taxon>
        <taxon>fabids</taxon>
        <taxon>Fabales</taxon>
        <taxon>Fabaceae</taxon>
        <taxon>Papilionoideae</taxon>
        <taxon>50 kb inversion clade</taxon>
        <taxon>NPAAA clade</taxon>
        <taxon>Hologalegina</taxon>
        <taxon>IRL clade</taxon>
        <taxon>Trifolieae</taxon>
        <taxon>Medicago</taxon>
    </lineage>
</organism>
<protein>
    <submittedName>
        <fullName evidence="7 8">Uncharacterized protein</fullName>
    </submittedName>
</protein>
<gene>
    <name evidence="7" type="ordered locus">MTR_6g038550</name>
</gene>
<dbReference type="AlphaFoldDB" id="A0A072UA63"/>
<evidence type="ECO:0000256" key="1">
    <source>
        <dbReference type="ARBA" id="ARBA00004141"/>
    </source>
</evidence>
<evidence type="ECO:0000256" key="6">
    <source>
        <dbReference type="RuleBase" id="RU363053"/>
    </source>
</evidence>
<dbReference type="HOGENOM" id="CLU_1580880_0_0_1"/>
<reference evidence="8" key="3">
    <citation type="submission" date="2015-04" db="UniProtKB">
        <authorList>
            <consortium name="EnsemblPlants"/>
        </authorList>
    </citation>
    <scope>IDENTIFICATION</scope>
    <source>
        <strain evidence="8">cv. Jemalong A17</strain>
    </source>
</reference>
<comment type="subcellular location">
    <subcellularLocation>
        <location evidence="1">Membrane</location>
        <topology evidence="1">Multi-pass membrane protein</topology>
    </subcellularLocation>
</comment>
<dbReference type="EMBL" id="CM001222">
    <property type="protein sequence ID" value="KEH25968.1"/>
    <property type="molecule type" value="Genomic_DNA"/>
</dbReference>
<comment type="similarity">
    <text evidence="2 6">Belongs to the peroxisomal membrane protein PXMP2/4 family.</text>
</comment>
<accession>A0A072UA63</accession>
<evidence type="ECO:0000313" key="9">
    <source>
        <dbReference type="Proteomes" id="UP000002051"/>
    </source>
</evidence>
<sequence>MAKRFFHTLSTTLQQHSSRHIRRHHPLKNKTHFHHKYSHPSFSPTPNLLSSFKKSEFVAWYLNKLETNPIITKAVTSSLICAAADLSSQMIRKPPVYGLLILGPSQHLWFNFLSNILPTRGLVSTLMKTYLNYVFFSYDDNRFQGEKYGPMQGCQNRYPTKDHWGIERA</sequence>
<keyword evidence="3" id="KW-0812">Transmembrane</keyword>
<name>A0A072UA63_MEDTR</name>
<dbReference type="PANTHER" id="PTHR11266:SF88">
    <property type="entry name" value="PROTEIN SYM1-LIKE"/>
    <property type="match status" value="1"/>
</dbReference>
<dbReference type="Proteomes" id="UP000002051">
    <property type="component" value="Chromosome 6"/>
</dbReference>
<dbReference type="PANTHER" id="PTHR11266">
    <property type="entry name" value="PEROXISOMAL MEMBRANE PROTEIN 2, PXMP2 MPV17"/>
    <property type="match status" value="1"/>
</dbReference>
<dbReference type="GO" id="GO:0016020">
    <property type="term" value="C:membrane"/>
    <property type="evidence" value="ECO:0007669"/>
    <property type="project" value="UniProtKB-SubCell"/>
</dbReference>